<dbReference type="GO" id="GO:0048471">
    <property type="term" value="C:perinuclear region of cytoplasm"/>
    <property type="evidence" value="ECO:0007669"/>
    <property type="project" value="TreeGrafter"/>
</dbReference>
<dbReference type="PANTHER" id="PTHR24113">
    <property type="entry name" value="RAN GTPASE-ACTIVATING PROTEIN 1"/>
    <property type="match status" value="1"/>
</dbReference>
<sequence length="553" mass="60922">MMAFPQIAAPPLPAETLQHIAQYFCSSNEMHAFVTALPQELLTLPMAALRELYACVRDGRLVDTSADQPKMVQLWPNMELPMSFTDATLPRSVADAQLVALLRTYLSMLPRISTHAGRSVSDVVPPGTKLCIDVVSAVDELERAADLRNVEALRVIIRDCCDGSWPPDAFDYLSRMPTLRELRACWVPVRSTALQTNFVNMLVCSGITRLTLHYHNSVSKWSAETAKAFVRWVCNAPISSLELRNLPLNKMNATRLSVGILQSRTLKVLNVAEDLSSLLFGIIVHQPFLSQVGRLALPAQLETLEAIVEQERDVVRFLRVVCGANLRHVSLSWDEPLGDRTVLALPRVLASLQNLRYLELGGDPIRPIDLAPLRRLEHLELQQSSLGDLGVISMVRTLPQCRRLRFLSLVDQECTYVTAEALADVIPHCPSLKTLELSFNNFGSEGLVALLPIVGSLDALLLRNNGIDVDGALFLATHMDATAHLTDLELSGNPIGEYGVISLIHAMATSPVHRGGTVGLCNTVDNAEHLARCLSWADALPNRAWCKLDVLSH</sequence>
<proteinExistence type="predicted"/>
<evidence type="ECO:0000256" key="1">
    <source>
        <dbReference type="ARBA" id="ARBA00022468"/>
    </source>
</evidence>
<evidence type="ECO:0000313" key="5">
    <source>
        <dbReference type="Proteomes" id="UP000030762"/>
    </source>
</evidence>
<dbReference type="OrthoDB" id="120976at2759"/>
<dbReference type="Proteomes" id="UP000030762">
    <property type="component" value="Unassembled WGS sequence"/>
</dbReference>
<dbReference type="InterPro" id="IPR027038">
    <property type="entry name" value="RanGap"/>
</dbReference>
<protein>
    <recommendedName>
        <fullName evidence="6">F-box domain-containing protein</fullName>
    </recommendedName>
</protein>
<dbReference type="InterPro" id="IPR001611">
    <property type="entry name" value="Leu-rich_rpt"/>
</dbReference>
<dbReference type="GO" id="GO:0005829">
    <property type="term" value="C:cytosol"/>
    <property type="evidence" value="ECO:0007669"/>
    <property type="project" value="TreeGrafter"/>
</dbReference>
<dbReference type="SMART" id="SM00368">
    <property type="entry name" value="LRR_RI"/>
    <property type="match status" value="3"/>
</dbReference>
<dbReference type="RefSeq" id="XP_008603746.1">
    <property type="nucleotide sequence ID" value="XM_008605524.1"/>
</dbReference>
<keyword evidence="1" id="KW-0343">GTPase activation</keyword>
<dbReference type="GO" id="GO:0005096">
    <property type="term" value="F:GTPase activator activity"/>
    <property type="evidence" value="ECO:0007669"/>
    <property type="project" value="UniProtKB-KW"/>
</dbReference>
<evidence type="ECO:0008006" key="6">
    <source>
        <dbReference type="Google" id="ProtNLM"/>
    </source>
</evidence>
<keyword evidence="5" id="KW-1185">Reference proteome</keyword>
<dbReference type="OMA" id="IERCMEW"/>
<dbReference type="VEuPathDB" id="FungiDB:SDRG_00062"/>
<dbReference type="AlphaFoldDB" id="T0SAH3"/>
<dbReference type="Pfam" id="PF13516">
    <property type="entry name" value="LRR_6"/>
    <property type="match status" value="2"/>
</dbReference>
<keyword evidence="2" id="KW-0433">Leucine-rich repeat</keyword>
<organism evidence="4 5">
    <name type="scientific">Saprolegnia diclina (strain VS20)</name>
    <dbReference type="NCBI Taxonomy" id="1156394"/>
    <lineage>
        <taxon>Eukaryota</taxon>
        <taxon>Sar</taxon>
        <taxon>Stramenopiles</taxon>
        <taxon>Oomycota</taxon>
        <taxon>Saprolegniomycetes</taxon>
        <taxon>Saprolegniales</taxon>
        <taxon>Saprolegniaceae</taxon>
        <taxon>Saprolegnia</taxon>
    </lineage>
</organism>
<dbReference type="Gene3D" id="3.80.10.10">
    <property type="entry name" value="Ribonuclease Inhibitor"/>
    <property type="match status" value="2"/>
</dbReference>
<dbReference type="InterPro" id="IPR032675">
    <property type="entry name" value="LRR_dom_sf"/>
</dbReference>
<accession>T0SAH3</accession>
<evidence type="ECO:0000313" key="4">
    <source>
        <dbReference type="EMBL" id="EQC42323.1"/>
    </source>
</evidence>
<dbReference type="eggNOG" id="KOG1908">
    <property type="taxonomic scope" value="Eukaryota"/>
</dbReference>
<dbReference type="EMBL" id="JH767132">
    <property type="protein sequence ID" value="EQC42323.1"/>
    <property type="molecule type" value="Genomic_DNA"/>
</dbReference>
<dbReference type="STRING" id="1156394.T0SAH3"/>
<dbReference type="GO" id="GO:0006913">
    <property type="term" value="P:nucleocytoplasmic transport"/>
    <property type="evidence" value="ECO:0007669"/>
    <property type="project" value="TreeGrafter"/>
</dbReference>
<dbReference type="PANTHER" id="PTHR24113:SF12">
    <property type="entry name" value="RAN GTPASE-ACTIVATING PROTEIN 1"/>
    <property type="match status" value="1"/>
</dbReference>
<keyword evidence="3" id="KW-0677">Repeat</keyword>
<evidence type="ECO:0000256" key="2">
    <source>
        <dbReference type="ARBA" id="ARBA00022614"/>
    </source>
</evidence>
<reference evidence="4 5" key="1">
    <citation type="submission" date="2012-04" db="EMBL/GenBank/DDBJ databases">
        <title>The Genome Sequence of Saprolegnia declina VS20.</title>
        <authorList>
            <consortium name="The Broad Institute Genome Sequencing Platform"/>
            <person name="Russ C."/>
            <person name="Nusbaum C."/>
            <person name="Tyler B."/>
            <person name="van West P."/>
            <person name="Dieguez-Uribeondo J."/>
            <person name="de Bruijn I."/>
            <person name="Tripathy S."/>
            <person name="Jiang R."/>
            <person name="Young S.K."/>
            <person name="Zeng Q."/>
            <person name="Gargeya S."/>
            <person name="Fitzgerald M."/>
            <person name="Haas B."/>
            <person name="Abouelleil A."/>
            <person name="Alvarado L."/>
            <person name="Arachchi H.M."/>
            <person name="Berlin A."/>
            <person name="Chapman S.B."/>
            <person name="Goldberg J."/>
            <person name="Griggs A."/>
            <person name="Gujja S."/>
            <person name="Hansen M."/>
            <person name="Howarth C."/>
            <person name="Imamovic A."/>
            <person name="Larimer J."/>
            <person name="McCowen C."/>
            <person name="Montmayeur A."/>
            <person name="Murphy C."/>
            <person name="Neiman D."/>
            <person name="Pearson M."/>
            <person name="Priest M."/>
            <person name="Roberts A."/>
            <person name="Saif S."/>
            <person name="Shea T."/>
            <person name="Sisk P."/>
            <person name="Sykes S."/>
            <person name="Wortman J."/>
            <person name="Nusbaum C."/>
            <person name="Birren B."/>
        </authorList>
    </citation>
    <scope>NUCLEOTIDE SEQUENCE [LARGE SCALE GENOMIC DNA]</scope>
    <source>
        <strain evidence="4 5">VS20</strain>
    </source>
</reference>
<dbReference type="GO" id="GO:0031267">
    <property type="term" value="F:small GTPase binding"/>
    <property type="evidence" value="ECO:0007669"/>
    <property type="project" value="TreeGrafter"/>
</dbReference>
<evidence type="ECO:0000256" key="3">
    <source>
        <dbReference type="ARBA" id="ARBA00022737"/>
    </source>
</evidence>
<gene>
    <name evidence="4" type="ORF">SDRG_00062</name>
</gene>
<dbReference type="InParanoid" id="T0SAH3"/>
<dbReference type="GeneID" id="19940789"/>
<dbReference type="SUPFAM" id="SSF52047">
    <property type="entry name" value="RNI-like"/>
    <property type="match status" value="1"/>
</dbReference>
<name>T0SAH3_SAPDV</name>
<dbReference type="GO" id="GO:0005634">
    <property type="term" value="C:nucleus"/>
    <property type="evidence" value="ECO:0007669"/>
    <property type="project" value="TreeGrafter"/>
</dbReference>